<name>A0A8S0PLR0_OLEEU</name>
<gene>
    <name evidence="3" type="ORF">OLEA9_A086830</name>
</gene>
<dbReference type="Gramene" id="OE9A086830T2">
    <property type="protein sequence ID" value="OE9A086830C2"/>
    <property type="gene ID" value="OE9A086830"/>
</dbReference>
<proteinExistence type="predicted"/>
<evidence type="ECO:0000256" key="1">
    <source>
        <dbReference type="SAM" id="Coils"/>
    </source>
</evidence>
<keyword evidence="1" id="KW-0175">Coiled coil</keyword>
<accession>A0A8S0PLR0</accession>
<dbReference type="OrthoDB" id="782563at2759"/>
<protein>
    <submittedName>
        <fullName evidence="3">Uncharacterized protein</fullName>
    </submittedName>
</protein>
<comment type="caution">
    <text evidence="3">The sequence shown here is derived from an EMBL/GenBank/DDBJ whole genome shotgun (WGS) entry which is preliminary data.</text>
</comment>
<sequence>MGRGRRRQILIALGLVMLMGIAVYLRLWTIDYRISSSETELLRKQFDLANREAMDESAEWRQRFDAEVEKTSTCYKDLSEIKESLRHKAGDSVGLKKKLEILQKVKCCITSFSYVMINHLFLSWFCLVLLLIQKHFNSFTLSQQENMDLLERVESLKQELESEKLKCSMRQI</sequence>
<feature type="coiled-coil region" evidence="1">
    <location>
        <begin position="139"/>
        <end position="166"/>
    </location>
</feature>
<reference evidence="3 4" key="1">
    <citation type="submission" date="2019-12" db="EMBL/GenBank/DDBJ databases">
        <authorList>
            <person name="Alioto T."/>
            <person name="Alioto T."/>
            <person name="Gomez Garrido J."/>
        </authorList>
    </citation>
    <scope>NUCLEOTIDE SEQUENCE [LARGE SCALE GENOMIC DNA]</scope>
</reference>
<keyword evidence="2" id="KW-0472">Membrane</keyword>
<dbReference type="AlphaFoldDB" id="A0A8S0PLR0"/>
<evidence type="ECO:0000313" key="4">
    <source>
        <dbReference type="Proteomes" id="UP000594638"/>
    </source>
</evidence>
<evidence type="ECO:0000313" key="3">
    <source>
        <dbReference type="EMBL" id="CAA2953901.1"/>
    </source>
</evidence>
<feature type="transmembrane region" description="Helical" evidence="2">
    <location>
        <begin position="112"/>
        <end position="132"/>
    </location>
</feature>
<evidence type="ECO:0000256" key="2">
    <source>
        <dbReference type="SAM" id="Phobius"/>
    </source>
</evidence>
<dbReference type="PANTHER" id="PTHR37215">
    <property type="entry name" value="ACYL-COA-BINDING DOMAIN PROTEIN"/>
    <property type="match status" value="1"/>
</dbReference>
<organism evidence="3 4">
    <name type="scientific">Olea europaea subsp. europaea</name>
    <dbReference type="NCBI Taxonomy" id="158383"/>
    <lineage>
        <taxon>Eukaryota</taxon>
        <taxon>Viridiplantae</taxon>
        <taxon>Streptophyta</taxon>
        <taxon>Embryophyta</taxon>
        <taxon>Tracheophyta</taxon>
        <taxon>Spermatophyta</taxon>
        <taxon>Magnoliopsida</taxon>
        <taxon>eudicotyledons</taxon>
        <taxon>Gunneridae</taxon>
        <taxon>Pentapetalae</taxon>
        <taxon>asterids</taxon>
        <taxon>lamiids</taxon>
        <taxon>Lamiales</taxon>
        <taxon>Oleaceae</taxon>
        <taxon>Oleeae</taxon>
        <taxon>Olea</taxon>
    </lineage>
</organism>
<dbReference type="EMBL" id="CACTIH010000102">
    <property type="protein sequence ID" value="CAA2953901.1"/>
    <property type="molecule type" value="Genomic_DNA"/>
</dbReference>
<keyword evidence="2" id="KW-1133">Transmembrane helix</keyword>
<dbReference type="Proteomes" id="UP000594638">
    <property type="component" value="Unassembled WGS sequence"/>
</dbReference>
<feature type="transmembrane region" description="Helical" evidence="2">
    <location>
        <begin position="9"/>
        <end position="28"/>
    </location>
</feature>
<keyword evidence="2" id="KW-0812">Transmembrane</keyword>
<dbReference type="PANTHER" id="PTHR37215:SF1">
    <property type="entry name" value="ACYL-COA-BINDING DOMAIN PROTEIN"/>
    <property type="match status" value="1"/>
</dbReference>
<keyword evidence="4" id="KW-1185">Reference proteome</keyword>